<dbReference type="Proteomes" id="UP000299102">
    <property type="component" value="Unassembled WGS sequence"/>
</dbReference>
<protein>
    <submittedName>
        <fullName evidence="2">Uncharacterized protein</fullName>
    </submittedName>
</protein>
<feature type="region of interest" description="Disordered" evidence="1">
    <location>
        <begin position="165"/>
        <end position="193"/>
    </location>
</feature>
<dbReference type="AlphaFoldDB" id="A0A4C1SGX5"/>
<reference evidence="2 3" key="1">
    <citation type="journal article" date="2019" name="Commun. Biol.">
        <title>The bagworm genome reveals a unique fibroin gene that provides high tensile strength.</title>
        <authorList>
            <person name="Kono N."/>
            <person name="Nakamura H."/>
            <person name="Ohtoshi R."/>
            <person name="Tomita M."/>
            <person name="Numata K."/>
            <person name="Arakawa K."/>
        </authorList>
    </citation>
    <scope>NUCLEOTIDE SEQUENCE [LARGE SCALE GENOMIC DNA]</scope>
</reference>
<keyword evidence="3" id="KW-1185">Reference proteome</keyword>
<feature type="region of interest" description="Disordered" evidence="1">
    <location>
        <begin position="1"/>
        <end position="50"/>
    </location>
</feature>
<accession>A0A4C1SGX5</accession>
<feature type="compositionally biased region" description="Low complexity" evidence="1">
    <location>
        <begin position="20"/>
        <end position="35"/>
    </location>
</feature>
<evidence type="ECO:0000313" key="2">
    <source>
        <dbReference type="EMBL" id="GBP01392.1"/>
    </source>
</evidence>
<evidence type="ECO:0000256" key="1">
    <source>
        <dbReference type="SAM" id="MobiDB-lite"/>
    </source>
</evidence>
<proteinExistence type="predicted"/>
<organism evidence="2 3">
    <name type="scientific">Eumeta variegata</name>
    <name type="common">Bagworm moth</name>
    <name type="synonym">Eumeta japonica</name>
    <dbReference type="NCBI Taxonomy" id="151549"/>
    <lineage>
        <taxon>Eukaryota</taxon>
        <taxon>Metazoa</taxon>
        <taxon>Ecdysozoa</taxon>
        <taxon>Arthropoda</taxon>
        <taxon>Hexapoda</taxon>
        <taxon>Insecta</taxon>
        <taxon>Pterygota</taxon>
        <taxon>Neoptera</taxon>
        <taxon>Endopterygota</taxon>
        <taxon>Lepidoptera</taxon>
        <taxon>Glossata</taxon>
        <taxon>Ditrysia</taxon>
        <taxon>Tineoidea</taxon>
        <taxon>Psychidae</taxon>
        <taxon>Oiketicinae</taxon>
        <taxon>Eumeta</taxon>
    </lineage>
</organism>
<dbReference type="EMBL" id="BGZK01003445">
    <property type="protein sequence ID" value="GBP01392.1"/>
    <property type="molecule type" value="Genomic_DNA"/>
</dbReference>
<comment type="caution">
    <text evidence="2">The sequence shown here is derived from an EMBL/GenBank/DDBJ whole genome shotgun (WGS) entry which is preliminary data.</text>
</comment>
<feature type="region of interest" description="Disordered" evidence="1">
    <location>
        <begin position="68"/>
        <end position="92"/>
    </location>
</feature>
<feature type="compositionally biased region" description="Basic residues" evidence="1">
    <location>
        <begin position="181"/>
        <end position="193"/>
    </location>
</feature>
<name>A0A4C1SGX5_EUMVA</name>
<evidence type="ECO:0000313" key="3">
    <source>
        <dbReference type="Proteomes" id="UP000299102"/>
    </source>
</evidence>
<gene>
    <name evidence="2" type="ORF">EVAR_70961_1</name>
</gene>
<sequence>MGLPTEDFYLGPPSIVIKEGTSSSSRNGSGSRGTNYQLLEQRERVEPARGSALSVMHAELDNQLRKQVANKPRERESDYRNPTGVSPQPRQIIKEPEISYEAELAAVRNYKIAAAQKLEFYESYYIPKVLIKFTSNEAINASNGPSEGRRHGLSTASSLIYPLRSAEATPLRDHEPASSRRTLKHKHNGPKSARRLRNLLANAPLPDAHLDLIISPARLSCTNLPREYFVGRGRNFAKHSRVAHVRLIRVPPNPVSPERYGRPDRTMNTSMAKSIFYRTGPFSLVRAGPVGLYGENGTINVFMLLPRPGAPTTVSIKISNVSRISLRGRVVNEES</sequence>